<evidence type="ECO:0000313" key="3">
    <source>
        <dbReference type="Proteomes" id="UP000501705"/>
    </source>
</evidence>
<dbReference type="NCBIfam" id="TIGR03086">
    <property type="entry name" value="TIGR03086 family metal-binding protein"/>
    <property type="match status" value="1"/>
</dbReference>
<evidence type="ECO:0000259" key="1">
    <source>
        <dbReference type="Pfam" id="PF11716"/>
    </source>
</evidence>
<dbReference type="Gene3D" id="1.20.120.450">
    <property type="entry name" value="dinb family like domain"/>
    <property type="match status" value="1"/>
</dbReference>
<sequence length="201" mass="20874">MNQQFDFEPAATALATVVGRITDDQLAAATPCADTTVRELLAHVVDLTEAFRQAATKEAVGGSVAPVIAPENALPDDWRALIGAQLTALVGAWREPGAWDGDTEAGGVCEPAPVMAMIALDELVVHGWDLAEATGQSFDATETDLAILLDLLREVPAEGTPGMFGPVVPVPAQAPALERVLARTGRSLDWAAAPTASALRG</sequence>
<evidence type="ECO:0000313" key="2">
    <source>
        <dbReference type="EMBL" id="QIS06419.1"/>
    </source>
</evidence>
<feature type="domain" description="Mycothiol-dependent maleylpyruvate isomerase metal-binding" evidence="1">
    <location>
        <begin position="8"/>
        <end position="131"/>
    </location>
</feature>
<reference evidence="2 3" key="1">
    <citation type="journal article" date="2019" name="ACS Chem. Biol.">
        <title>Identification and Mobilization of a Cryptic Antibiotic Biosynthesis Gene Locus from a Human-Pathogenic Nocardia Isolate.</title>
        <authorList>
            <person name="Herisse M."/>
            <person name="Ishida K."/>
            <person name="Porter J.L."/>
            <person name="Howden B."/>
            <person name="Hertweck C."/>
            <person name="Stinear T.P."/>
            <person name="Pidot S.J."/>
        </authorList>
    </citation>
    <scope>NUCLEOTIDE SEQUENCE [LARGE SCALE GENOMIC DNA]</scope>
    <source>
        <strain evidence="2 3">AUSMDU00024985</strain>
    </source>
</reference>
<dbReference type="NCBIfam" id="TIGR03083">
    <property type="entry name" value="maleylpyruvate isomerase family mycothiol-dependent enzyme"/>
    <property type="match status" value="1"/>
</dbReference>
<dbReference type="AlphaFoldDB" id="A0A6G9XZQ4"/>
<gene>
    <name evidence="2" type="ORF">F5X71_32620</name>
</gene>
<accession>A0A6G9XZQ4</accession>
<dbReference type="SUPFAM" id="SSF109854">
    <property type="entry name" value="DinB/YfiT-like putative metalloenzymes"/>
    <property type="match status" value="1"/>
</dbReference>
<protein>
    <submittedName>
        <fullName evidence="2">TIGR03086 family protein</fullName>
    </submittedName>
</protein>
<dbReference type="RefSeq" id="WP_167465448.1">
    <property type="nucleotide sequence ID" value="NZ_CP046171.1"/>
</dbReference>
<dbReference type="InterPro" id="IPR017517">
    <property type="entry name" value="Maleyloyr_isom"/>
</dbReference>
<dbReference type="GO" id="GO:0046872">
    <property type="term" value="F:metal ion binding"/>
    <property type="evidence" value="ECO:0007669"/>
    <property type="project" value="InterPro"/>
</dbReference>
<name>A0A6G9XZQ4_NOCBR</name>
<dbReference type="Proteomes" id="UP000501705">
    <property type="component" value="Chromosome"/>
</dbReference>
<dbReference type="InterPro" id="IPR017520">
    <property type="entry name" value="CHP03086"/>
</dbReference>
<dbReference type="InterPro" id="IPR034660">
    <property type="entry name" value="DinB/YfiT-like"/>
</dbReference>
<dbReference type="InterPro" id="IPR024344">
    <property type="entry name" value="MDMPI_metal-binding"/>
</dbReference>
<dbReference type="EMBL" id="CP046171">
    <property type="protein sequence ID" value="QIS06419.1"/>
    <property type="molecule type" value="Genomic_DNA"/>
</dbReference>
<dbReference type="Pfam" id="PF11716">
    <property type="entry name" value="MDMPI_N"/>
    <property type="match status" value="1"/>
</dbReference>
<proteinExistence type="predicted"/>
<organism evidence="2 3">
    <name type="scientific">Nocardia brasiliensis</name>
    <dbReference type="NCBI Taxonomy" id="37326"/>
    <lineage>
        <taxon>Bacteria</taxon>
        <taxon>Bacillati</taxon>
        <taxon>Actinomycetota</taxon>
        <taxon>Actinomycetes</taxon>
        <taxon>Mycobacteriales</taxon>
        <taxon>Nocardiaceae</taxon>
        <taxon>Nocardia</taxon>
    </lineage>
</organism>